<reference evidence="1" key="1">
    <citation type="submission" date="2014-05" db="EMBL/GenBank/DDBJ databases">
        <authorList>
            <person name="Chronopoulou M."/>
        </authorList>
    </citation>
    <scope>NUCLEOTIDE SEQUENCE</scope>
    <source>
        <tissue evidence="1">Whole organism</tissue>
    </source>
</reference>
<feature type="non-terminal residue" evidence="1">
    <location>
        <position position="1"/>
    </location>
</feature>
<feature type="non-terminal residue" evidence="1">
    <location>
        <position position="82"/>
    </location>
</feature>
<name>A0A0K2U4M0_LEPSM</name>
<accession>A0A0K2U4M0</accession>
<evidence type="ECO:0000313" key="1">
    <source>
        <dbReference type="EMBL" id="CDW32661.1"/>
    </source>
</evidence>
<organism evidence="1">
    <name type="scientific">Lepeophtheirus salmonis</name>
    <name type="common">Salmon louse</name>
    <name type="synonym">Caligus salmonis</name>
    <dbReference type="NCBI Taxonomy" id="72036"/>
    <lineage>
        <taxon>Eukaryota</taxon>
        <taxon>Metazoa</taxon>
        <taxon>Ecdysozoa</taxon>
        <taxon>Arthropoda</taxon>
        <taxon>Crustacea</taxon>
        <taxon>Multicrustacea</taxon>
        <taxon>Hexanauplia</taxon>
        <taxon>Copepoda</taxon>
        <taxon>Siphonostomatoida</taxon>
        <taxon>Caligidae</taxon>
        <taxon>Lepeophtheirus</taxon>
    </lineage>
</organism>
<dbReference type="AlphaFoldDB" id="A0A0K2U4M0"/>
<protein>
    <submittedName>
        <fullName evidence="1">Uncharacterized protein</fullName>
    </submittedName>
</protein>
<dbReference type="EMBL" id="HACA01015300">
    <property type="protein sequence ID" value="CDW32661.1"/>
    <property type="molecule type" value="Transcribed_RNA"/>
</dbReference>
<proteinExistence type="predicted"/>
<sequence length="82" mass="9233">LDWPTASRTIFEAGPIFQALAHAVDGVPTDPELLDDVRGVKAGVDQRCNLQPFCFHLLLCPEVRYICLQYNITFETSLINVR</sequence>